<evidence type="ECO:0000256" key="4">
    <source>
        <dbReference type="ARBA" id="ARBA00023136"/>
    </source>
</evidence>
<evidence type="ECO:0000259" key="6">
    <source>
        <dbReference type="PROSITE" id="PS50801"/>
    </source>
</evidence>
<dbReference type="Pfam" id="PF01740">
    <property type="entry name" value="STAS"/>
    <property type="match status" value="1"/>
</dbReference>
<keyword evidence="8" id="KW-1185">Reference proteome</keyword>
<proteinExistence type="predicted"/>
<dbReference type="AlphaFoldDB" id="A0A1C7NBP9"/>
<evidence type="ECO:0000256" key="3">
    <source>
        <dbReference type="ARBA" id="ARBA00022989"/>
    </source>
</evidence>
<dbReference type="EMBL" id="LUGH01000293">
    <property type="protein sequence ID" value="OBZ86513.1"/>
    <property type="molecule type" value="Genomic_DNA"/>
</dbReference>
<comment type="caution">
    <text evidence="7">The sequence shown here is derived from an EMBL/GenBank/DDBJ whole genome shotgun (WGS) entry which is preliminary data.</text>
</comment>
<dbReference type="InterPro" id="IPR002645">
    <property type="entry name" value="STAS_dom"/>
</dbReference>
<feature type="transmembrane region" description="Helical" evidence="5">
    <location>
        <begin position="102"/>
        <end position="123"/>
    </location>
</feature>
<reference evidence="7 8" key="1">
    <citation type="submission" date="2016-03" db="EMBL/GenBank/DDBJ databases">
        <title>Choanephora cucurbitarum.</title>
        <authorList>
            <person name="Min B."/>
            <person name="Park H."/>
            <person name="Park J.-H."/>
            <person name="Shin H.-D."/>
            <person name="Choi I.-G."/>
        </authorList>
    </citation>
    <scope>NUCLEOTIDE SEQUENCE [LARGE SCALE GENOMIC DNA]</scope>
    <source>
        <strain evidence="7 8">KUS-F28377</strain>
    </source>
</reference>
<dbReference type="InParanoid" id="A0A1C7NBP9"/>
<gene>
    <name evidence="7" type="ORF">A0J61_05441</name>
</gene>
<dbReference type="STRING" id="101091.A0A1C7NBP9"/>
<keyword evidence="4 5" id="KW-0472">Membrane</keyword>
<feature type="transmembrane region" description="Helical" evidence="5">
    <location>
        <begin position="304"/>
        <end position="324"/>
    </location>
</feature>
<evidence type="ECO:0000313" key="8">
    <source>
        <dbReference type="Proteomes" id="UP000093000"/>
    </source>
</evidence>
<dbReference type="PROSITE" id="PS50801">
    <property type="entry name" value="STAS"/>
    <property type="match status" value="1"/>
</dbReference>
<feature type="transmembrane region" description="Helical" evidence="5">
    <location>
        <begin position="438"/>
        <end position="467"/>
    </location>
</feature>
<keyword evidence="3 5" id="KW-1133">Transmembrane helix</keyword>
<feature type="transmembrane region" description="Helical" evidence="5">
    <location>
        <begin position="47"/>
        <end position="65"/>
    </location>
</feature>
<dbReference type="Gene3D" id="3.30.750.24">
    <property type="entry name" value="STAS domain"/>
    <property type="match status" value="1"/>
</dbReference>
<dbReference type="InterPro" id="IPR001902">
    <property type="entry name" value="SLC26A/SulP_fam"/>
</dbReference>
<feature type="transmembrane region" description="Helical" evidence="5">
    <location>
        <begin position="250"/>
        <end position="271"/>
    </location>
</feature>
<protein>
    <submittedName>
        <fullName evidence="7">Putative sulfate permease C3H7.02</fullName>
    </submittedName>
</protein>
<evidence type="ECO:0000256" key="1">
    <source>
        <dbReference type="ARBA" id="ARBA00004141"/>
    </source>
</evidence>
<feature type="transmembrane region" description="Helical" evidence="5">
    <location>
        <begin position="211"/>
        <end position="230"/>
    </location>
</feature>
<dbReference type="OrthoDB" id="288203at2759"/>
<dbReference type="GO" id="GO:0016020">
    <property type="term" value="C:membrane"/>
    <property type="evidence" value="ECO:0007669"/>
    <property type="project" value="UniProtKB-SubCell"/>
</dbReference>
<feature type="domain" description="STAS" evidence="6">
    <location>
        <begin position="571"/>
        <end position="647"/>
    </location>
</feature>
<dbReference type="NCBIfam" id="TIGR00815">
    <property type="entry name" value="sulP"/>
    <property type="match status" value="1"/>
</dbReference>
<name>A0A1C7NBP9_9FUNG</name>
<accession>A0A1C7NBP9</accession>
<dbReference type="Proteomes" id="UP000093000">
    <property type="component" value="Unassembled WGS sequence"/>
</dbReference>
<dbReference type="GO" id="GO:0055085">
    <property type="term" value="P:transmembrane transport"/>
    <property type="evidence" value="ECO:0007669"/>
    <property type="project" value="InterPro"/>
</dbReference>
<comment type="subcellular location">
    <subcellularLocation>
        <location evidence="1">Membrane</location>
        <topology evidence="1">Multi-pass membrane protein</topology>
    </subcellularLocation>
</comment>
<feature type="transmembrane region" description="Helical" evidence="5">
    <location>
        <begin position="77"/>
        <end position="96"/>
    </location>
</feature>
<feature type="transmembrane region" description="Helical" evidence="5">
    <location>
        <begin position="161"/>
        <end position="182"/>
    </location>
</feature>
<feature type="transmembrane region" description="Helical" evidence="5">
    <location>
        <begin position="387"/>
        <end position="418"/>
    </location>
</feature>
<dbReference type="InterPro" id="IPR036513">
    <property type="entry name" value="STAS_dom_sf"/>
</dbReference>
<dbReference type="Pfam" id="PF00916">
    <property type="entry name" value="Sulfate_transp"/>
    <property type="match status" value="1"/>
</dbReference>
<evidence type="ECO:0000256" key="5">
    <source>
        <dbReference type="SAM" id="Phobius"/>
    </source>
</evidence>
<keyword evidence="2 5" id="KW-0812">Transmembrane</keyword>
<feature type="transmembrane region" description="Helical" evidence="5">
    <location>
        <begin position="344"/>
        <end position="366"/>
    </location>
</feature>
<evidence type="ECO:0000256" key="2">
    <source>
        <dbReference type="ARBA" id="ARBA00022692"/>
    </source>
</evidence>
<dbReference type="SUPFAM" id="SSF52091">
    <property type="entry name" value="SpoIIaa-like"/>
    <property type="match status" value="1"/>
</dbReference>
<dbReference type="PANTHER" id="PTHR11814">
    <property type="entry name" value="SULFATE TRANSPORTER"/>
    <property type="match status" value="1"/>
</dbReference>
<feature type="transmembrane region" description="Helical" evidence="5">
    <location>
        <begin position="135"/>
        <end position="155"/>
    </location>
</feature>
<dbReference type="InterPro" id="IPR011547">
    <property type="entry name" value="SLC26A/SulP_dom"/>
</dbReference>
<organism evidence="7 8">
    <name type="scientific">Choanephora cucurbitarum</name>
    <dbReference type="NCBI Taxonomy" id="101091"/>
    <lineage>
        <taxon>Eukaryota</taxon>
        <taxon>Fungi</taxon>
        <taxon>Fungi incertae sedis</taxon>
        <taxon>Mucoromycota</taxon>
        <taxon>Mucoromycotina</taxon>
        <taxon>Mucoromycetes</taxon>
        <taxon>Mucorales</taxon>
        <taxon>Mucorineae</taxon>
        <taxon>Choanephoraceae</taxon>
        <taxon>Choanephoroideae</taxon>
        <taxon>Choanephora</taxon>
    </lineage>
</organism>
<sequence>MSTIYVDNPPIRYTDQLKHGIKQLPRMAQTYVKNLFPIVDWLPSYNMTWFSGDILAALTVGILVIPQSLAYAKIANLPPVFGLYTNFVGVLLYPLFGTSKDISIGVSAVMALMVGQVMGRFYLTEQYLSGEWTAADASIMLSLFAGFITLFIGIFRLGDLFHFICQPAIAGFMGGSGITIVINQLNKIFGIPGINTSEAPYLVFGKTLANLNHASVDAAFGLSAIIYLYLVKYLSEYLMRRYPQYSRWIFFFNTSRSVVVLIFSTLICFMINRFGYFTSSPVTVLGEIPAGLGHMAVPTIKTDVVSFFLADLPGIVILLIMEHGTISNSLGKLADYKVDMSQEILAIGLSNVISSFFCAFPSLGAFSRSAVNFKSGARTPLSSFFMGIIALLSLFFFTPAFTYVSTAALSSIIAYSVTDLISGPTVWRKYWDMHPSEFLIFACAYVISLFARIDVSVYVPIILSVIVQLYRSARPNYAFLERLDIDLELTDEKLKMQSNESSNDRMDEHVVFFPNNHPTVGPYLRPVAKGILCFQPQENIVFQNATFVFDKLTQEIKSSTRCGNLPSERLGDRSWNNASSVGKSLEKPLLHSVVLDLSGVHQLDYSGMEALIDAAIAAERYAGQSVNWYIVTGHSMLVRKTLLFAGFGNQRRDSKMNGRFLSDLRHGVSEGGHRPGVEGCCTNDVQPEIESIYHGDRSKHHEEYEQVVEIEKVQKKPHHHMLPKCFIGNRLQYDGSEDGISQTEMGNTSPSWCYCKNKIGPAVTDRIVAVHDRYPFFFQTVHDATRAALLRYHLDQSETA</sequence>
<evidence type="ECO:0000313" key="7">
    <source>
        <dbReference type="EMBL" id="OBZ86513.1"/>
    </source>
</evidence>